<dbReference type="AlphaFoldDB" id="A0A1I7XBR3"/>
<dbReference type="WBParaSite" id="Hba_14803">
    <property type="protein sequence ID" value="Hba_14803"/>
    <property type="gene ID" value="Hba_14803"/>
</dbReference>
<evidence type="ECO:0000313" key="1">
    <source>
        <dbReference type="Proteomes" id="UP000095283"/>
    </source>
</evidence>
<reference evidence="2" key="1">
    <citation type="submission" date="2016-11" db="UniProtKB">
        <authorList>
            <consortium name="WormBaseParasite"/>
        </authorList>
    </citation>
    <scope>IDENTIFICATION</scope>
</reference>
<accession>A0A1I7XBR3</accession>
<organism evidence="1 2">
    <name type="scientific">Heterorhabditis bacteriophora</name>
    <name type="common">Entomopathogenic nematode worm</name>
    <dbReference type="NCBI Taxonomy" id="37862"/>
    <lineage>
        <taxon>Eukaryota</taxon>
        <taxon>Metazoa</taxon>
        <taxon>Ecdysozoa</taxon>
        <taxon>Nematoda</taxon>
        <taxon>Chromadorea</taxon>
        <taxon>Rhabditida</taxon>
        <taxon>Rhabditina</taxon>
        <taxon>Rhabditomorpha</taxon>
        <taxon>Strongyloidea</taxon>
        <taxon>Heterorhabditidae</taxon>
        <taxon>Heterorhabditis</taxon>
    </lineage>
</organism>
<protein>
    <submittedName>
        <fullName evidence="2">Uncharacterized protein</fullName>
    </submittedName>
</protein>
<evidence type="ECO:0000313" key="2">
    <source>
        <dbReference type="WBParaSite" id="Hba_14803"/>
    </source>
</evidence>
<keyword evidence="1" id="KW-1185">Reference proteome</keyword>
<name>A0A1I7XBR3_HETBA</name>
<sequence length="46" mass="5155">MRQSLLTENCPSGLSKNKGTTAKWSYLLRLFSMISQCQSFGTNQVV</sequence>
<dbReference type="Proteomes" id="UP000095283">
    <property type="component" value="Unplaced"/>
</dbReference>
<proteinExistence type="predicted"/>